<dbReference type="InterPro" id="IPR039776">
    <property type="entry name" value="Pds5"/>
</dbReference>
<sequence>MQAIFQKITILLSHFIHQQHWRCIVLALKELEDGLRAAGNELLKSPSSTDELLTLLEKVENLLPKGIFGLFTVAFEKLSYESGRTYERAAQILQTVASVRSCLMMVDIECDALIGEMFQLFFKTIRSNHPPSVFTHMETIMTLVIQESDEISFQLLSPLLVSVTMNNKVAKEVVLSDEEISNFEPEDITPERKIANENLSNDENSQGALKICQQELKNTDITEIR</sequence>
<gene>
    <name evidence="5" type="ORF">OLEA9_A087464</name>
</gene>
<evidence type="ECO:0000313" key="5">
    <source>
        <dbReference type="EMBL" id="CAA2952766.1"/>
    </source>
</evidence>
<keyword evidence="3" id="KW-0234">DNA repair</keyword>
<dbReference type="GO" id="GO:0007064">
    <property type="term" value="P:mitotic sister chromatid cohesion"/>
    <property type="evidence" value="ECO:0007669"/>
    <property type="project" value="InterPro"/>
</dbReference>
<keyword evidence="6" id="KW-1185">Reference proteome</keyword>
<organism evidence="5 6">
    <name type="scientific">Olea europaea subsp. europaea</name>
    <dbReference type="NCBI Taxonomy" id="158383"/>
    <lineage>
        <taxon>Eukaryota</taxon>
        <taxon>Viridiplantae</taxon>
        <taxon>Streptophyta</taxon>
        <taxon>Embryophyta</taxon>
        <taxon>Tracheophyta</taxon>
        <taxon>Spermatophyta</taxon>
        <taxon>Magnoliopsida</taxon>
        <taxon>eudicotyledons</taxon>
        <taxon>Gunneridae</taxon>
        <taxon>Pentapetalae</taxon>
        <taxon>asterids</taxon>
        <taxon>lamiids</taxon>
        <taxon>Lamiales</taxon>
        <taxon>Oleaceae</taxon>
        <taxon>Oleeae</taxon>
        <taxon>Olea</taxon>
    </lineage>
</organism>
<proteinExistence type="predicted"/>
<accession>A0A8S0PH85</accession>
<evidence type="ECO:0000256" key="2">
    <source>
        <dbReference type="ARBA" id="ARBA00022763"/>
    </source>
</evidence>
<comment type="caution">
    <text evidence="5">The sequence shown here is derived from an EMBL/GenBank/DDBJ whole genome shotgun (WGS) entry which is preliminary data.</text>
</comment>
<evidence type="ECO:0000256" key="3">
    <source>
        <dbReference type="ARBA" id="ARBA00023204"/>
    </source>
</evidence>
<evidence type="ECO:0000256" key="1">
    <source>
        <dbReference type="ARBA" id="ARBA00004123"/>
    </source>
</evidence>
<dbReference type="AlphaFoldDB" id="A0A8S0PH85"/>
<dbReference type="PANTHER" id="PTHR12663">
    <property type="entry name" value="ANDROGEN INDUCED INHIBITOR OF PROLIFERATION AS3 / PDS5-RELATED"/>
    <property type="match status" value="1"/>
</dbReference>
<dbReference type="Pfam" id="PF20168">
    <property type="entry name" value="PDS5"/>
    <property type="match status" value="1"/>
</dbReference>
<keyword evidence="4" id="KW-0539">Nucleus</keyword>
<dbReference type="Proteomes" id="UP000594638">
    <property type="component" value="Unassembled WGS sequence"/>
</dbReference>
<dbReference type="Gramene" id="OE9A087464T1">
    <property type="protein sequence ID" value="OE9A087464C1"/>
    <property type="gene ID" value="OE9A087464"/>
</dbReference>
<dbReference type="OrthoDB" id="200660at2759"/>
<name>A0A8S0PH85_OLEEU</name>
<dbReference type="GO" id="GO:0006281">
    <property type="term" value="P:DNA repair"/>
    <property type="evidence" value="ECO:0007669"/>
    <property type="project" value="UniProtKB-KW"/>
</dbReference>
<protein>
    <submittedName>
        <fullName evidence="5">Uncharacterized protein</fullName>
    </submittedName>
</protein>
<keyword evidence="2" id="KW-0227">DNA damage</keyword>
<dbReference type="GO" id="GO:0000785">
    <property type="term" value="C:chromatin"/>
    <property type="evidence" value="ECO:0007669"/>
    <property type="project" value="TreeGrafter"/>
</dbReference>
<dbReference type="GO" id="GO:0005634">
    <property type="term" value="C:nucleus"/>
    <property type="evidence" value="ECO:0007669"/>
    <property type="project" value="UniProtKB-SubCell"/>
</dbReference>
<evidence type="ECO:0000256" key="4">
    <source>
        <dbReference type="ARBA" id="ARBA00023242"/>
    </source>
</evidence>
<dbReference type="EMBL" id="CACTIH010000084">
    <property type="protein sequence ID" value="CAA2952766.1"/>
    <property type="molecule type" value="Genomic_DNA"/>
</dbReference>
<dbReference type="PANTHER" id="PTHR12663:SF69">
    <property type="entry name" value="SISTER CHROMATID COHESION PROTEIN PDS5 HOMOLOG E"/>
    <property type="match status" value="1"/>
</dbReference>
<comment type="subcellular location">
    <subcellularLocation>
        <location evidence="1">Nucleus</location>
    </subcellularLocation>
</comment>
<evidence type="ECO:0000313" key="6">
    <source>
        <dbReference type="Proteomes" id="UP000594638"/>
    </source>
</evidence>
<reference evidence="5 6" key="1">
    <citation type="submission" date="2019-12" db="EMBL/GenBank/DDBJ databases">
        <authorList>
            <person name="Alioto T."/>
            <person name="Alioto T."/>
            <person name="Gomez Garrido J."/>
        </authorList>
    </citation>
    <scope>NUCLEOTIDE SEQUENCE [LARGE SCALE GENOMIC DNA]</scope>
</reference>